<evidence type="ECO:0000259" key="12">
    <source>
        <dbReference type="PROSITE" id="PS50016"/>
    </source>
</evidence>
<evidence type="ECO:0000313" key="13">
    <source>
        <dbReference type="EMBL" id="KAK1746403.1"/>
    </source>
</evidence>
<dbReference type="GO" id="GO:0140588">
    <property type="term" value="P:chromatin looping"/>
    <property type="evidence" value="ECO:0007669"/>
    <property type="project" value="InterPro"/>
</dbReference>
<feature type="region of interest" description="Disordered" evidence="11">
    <location>
        <begin position="330"/>
        <end position="359"/>
    </location>
</feature>
<gene>
    <name evidence="13" type="ORF">QTG54_003010</name>
</gene>
<dbReference type="GO" id="GO:0005681">
    <property type="term" value="C:spliceosomal complex"/>
    <property type="evidence" value="ECO:0007669"/>
    <property type="project" value="InterPro"/>
</dbReference>
<feature type="region of interest" description="Disordered" evidence="11">
    <location>
        <begin position="1"/>
        <end position="70"/>
    </location>
</feature>
<evidence type="ECO:0000256" key="10">
    <source>
        <dbReference type="RuleBase" id="RU364107"/>
    </source>
</evidence>
<dbReference type="Pfam" id="PF13297">
    <property type="entry name" value="SDE2_2C"/>
    <property type="match status" value="1"/>
</dbReference>
<dbReference type="InterPro" id="IPR024598">
    <property type="entry name" value="SF3a60/Prp9_C"/>
</dbReference>
<dbReference type="Gene3D" id="3.30.40.10">
    <property type="entry name" value="Zinc/RING finger domain, C3HC4 (zinc finger)"/>
    <property type="match status" value="1"/>
</dbReference>
<name>A0AAD8YI22_9STRA</name>
<dbReference type="InterPro" id="IPR019786">
    <property type="entry name" value="Zinc_finger_PHD-type_CS"/>
</dbReference>
<feature type="compositionally biased region" description="Low complexity" evidence="11">
    <location>
        <begin position="1788"/>
        <end position="1811"/>
    </location>
</feature>
<evidence type="ECO:0000256" key="8">
    <source>
        <dbReference type="ARBA" id="ARBA00023306"/>
    </source>
</evidence>
<keyword evidence="6" id="KW-0862">Zinc</keyword>
<comment type="similarity">
    <text evidence="2 10">Belongs to the SCC2/Nipped-B family.</text>
</comment>
<dbReference type="GO" id="GO:0061775">
    <property type="term" value="F:cohesin loader activity"/>
    <property type="evidence" value="ECO:0007669"/>
    <property type="project" value="InterPro"/>
</dbReference>
<dbReference type="Pfam" id="PF12765">
    <property type="entry name" value="Cohesin_HEAT"/>
    <property type="match status" value="1"/>
</dbReference>
<reference evidence="13" key="1">
    <citation type="submission" date="2023-06" db="EMBL/GenBank/DDBJ databases">
        <title>Survivors Of The Sea: Transcriptome response of Skeletonema marinoi to long-term dormancy.</title>
        <authorList>
            <person name="Pinder M.I.M."/>
            <person name="Kourtchenko O."/>
            <person name="Robertson E.K."/>
            <person name="Larsson T."/>
            <person name="Maumus F."/>
            <person name="Osuna-Cruz C.M."/>
            <person name="Vancaester E."/>
            <person name="Stenow R."/>
            <person name="Vandepoele K."/>
            <person name="Ploug H."/>
            <person name="Bruchert V."/>
            <person name="Godhe A."/>
            <person name="Topel M."/>
        </authorList>
    </citation>
    <scope>NUCLEOTIDE SEQUENCE</scope>
    <source>
        <strain evidence="13">R05AC</strain>
    </source>
</reference>
<evidence type="ECO:0000256" key="11">
    <source>
        <dbReference type="SAM" id="MobiDB-lite"/>
    </source>
</evidence>
<dbReference type="SUPFAM" id="SSF57903">
    <property type="entry name" value="FYVE/PHD zinc finger"/>
    <property type="match status" value="1"/>
</dbReference>
<evidence type="ECO:0000256" key="3">
    <source>
        <dbReference type="ARBA" id="ARBA00022723"/>
    </source>
</evidence>
<dbReference type="InterPro" id="IPR033031">
    <property type="entry name" value="Scc2/Nipped-B"/>
</dbReference>
<keyword evidence="3" id="KW-0479">Metal-binding</keyword>
<protein>
    <recommendedName>
        <fullName evidence="10">Sister chromatid cohesion protein</fullName>
    </recommendedName>
</protein>
<feature type="compositionally biased region" description="Basic and acidic residues" evidence="11">
    <location>
        <begin position="2264"/>
        <end position="2279"/>
    </location>
</feature>
<evidence type="ECO:0000256" key="2">
    <source>
        <dbReference type="ARBA" id="ARBA00009252"/>
    </source>
</evidence>
<organism evidence="13 14">
    <name type="scientific">Skeletonema marinoi</name>
    <dbReference type="NCBI Taxonomy" id="267567"/>
    <lineage>
        <taxon>Eukaryota</taxon>
        <taxon>Sar</taxon>
        <taxon>Stramenopiles</taxon>
        <taxon>Ochrophyta</taxon>
        <taxon>Bacillariophyta</taxon>
        <taxon>Coscinodiscophyceae</taxon>
        <taxon>Thalassiosirophycidae</taxon>
        <taxon>Thalassiosirales</taxon>
        <taxon>Skeletonemataceae</taxon>
        <taxon>Skeletonema</taxon>
        <taxon>Skeletonema marinoi-dohrnii complex</taxon>
    </lineage>
</organism>
<dbReference type="Pfam" id="PF11931">
    <property type="entry name" value="SF3a60_Prp9_C"/>
    <property type="match status" value="1"/>
</dbReference>
<dbReference type="Pfam" id="PF12830">
    <property type="entry name" value="Nipped-B_C"/>
    <property type="match status" value="1"/>
</dbReference>
<feature type="compositionally biased region" description="Basic and acidic residues" evidence="11">
    <location>
        <begin position="1651"/>
        <end position="1662"/>
    </location>
</feature>
<keyword evidence="7 10" id="KW-0539">Nucleus</keyword>
<proteinExistence type="inferred from homology"/>
<feature type="region of interest" description="Disordered" evidence="11">
    <location>
        <begin position="86"/>
        <end position="105"/>
    </location>
</feature>
<dbReference type="GO" id="GO:0003723">
    <property type="term" value="F:RNA binding"/>
    <property type="evidence" value="ECO:0007669"/>
    <property type="project" value="InterPro"/>
</dbReference>
<feature type="compositionally biased region" description="Acidic residues" evidence="11">
    <location>
        <begin position="2305"/>
        <end position="2314"/>
    </location>
</feature>
<dbReference type="InterPro" id="IPR011989">
    <property type="entry name" value="ARM-like"/>
</dbReference>
<dbReference type="InterPro" id="IPR025086">
    <property type="entry name" value="SDE2/SF3A3_SAP"/>
</dbReference>
<dbReference type="GO" id="GO:1990414">
    <property type="term" value="P:replication-born double-strand break repair via sister chromatid exchange"/>
    <property type="evidence" value="ECO:0007669"/>
    <property type="project" value="TreeGrafter"/>
</dbReference>
<feature type="compositionally biased region" description="Basic and acidic residues" evidence="11">
    <location>
        <begin position="21"/>
        <end position="30"/>
    </location>
</feature>
<dbReference type="SMART" id="SM00249">
    <property type="entry name" value="PHD"/>
    <property type="match status" value="1"/>
</dbReference>
<evidence type="ECO:0000256" key="4">
    <source>
        <dbReference type="ARBA" id="ARBA00022737"/>
    </source>
</evidence>
<dbReference type="GO" id="GO:0010468">
    <property type="term" value="P:regulation of gene expression"/>
    <property type="evidence" value="ECO:0007669"/>
    <property type="project" value="InterPro"/>
</dbReference>
<keyword evidence="4 10" id="KW-0677">Repeat</keyword>
<dbReference type="InterPro" id="IPR026003">
    <property type="entry name" value="Cohesin_HEAT"/>
</dbReference>
<comment type="subcellular location">
    <subcellularLocation>
        <location evidence="1 10">Nucleus</location>
    </subcellularLocation>
</comment>
<dbReference type="GO" id="GO:0003682">
    <property type="term" value="F:chromatin binding"/>
    <property type="evidence" value="ECO:0007669"/>
    <property type="project" value="TreeGrafter"/>
</dbReference>
<feature type="region of interest" description="Disordered" evidence="11">
    <location>
        <begin position="1712"/>
        <end position="1740"/>
    </location>
</feature>
<evidence type="ECO:0000256" key="1">
    <source>
        <dbReference type="ARBA" id="ARBA00004123"/>
    </source>
</evidence>
<feature type="region of interest" description="Disordered" evidence="11">
    <location>
        <begin position="2264"/>
        <end position="2321"/>
    </location>
</feature>
<dbReference type="GO" id="GO:0034087">
    <property type="term" value="P:establishment of mitotic sister chromatid cohesion"/>
    <property type="evidence" value="ECO:0007669"/>
    <property type="project" value="TreeGrafter"/>
</dbReference>
<dbReference type="EMBL" id="JATAAI010000004">
    <property type="protein sequence ID" value="KAK1746403.1"/>
    <property type="molecule type" value="Genomic_DNA"/>
</dbReference>
<dbReference type="PROSITE" id="PS01359">
    <property type="entry name" value="ZF_PHD_1"/>
    <property type="match status" value="1"/>
</dbReference>
<feature type="compositionally biased region" description="Low complexity" evidence="11">
    <location>
        <begin position="34"/>
        <end position="53"/>
    </location>
</feature>
<sequence>MDPKMMPSSPSKVFDQVVDAKTVESPDRQRSSISSMELAPPSSASLSPNKSTSIGASAPQPLPLSPNGKLFSHVEKAENPLPVIMKKGQQQQQQQHPPTPTSATAMQDTVERIVNAVENRDASSRESALANGTSSQQQILEVTHGGPFTSTELSQLALLCTTGFSSSSKNGAANQSSSSQWAAVDGDLLASLTPLLRAHVTSAMRVDLVGEGLGVIAKTVKAESSPEKTSRPVITIHQWMMQVAKYSGPNAAPLGSLGDSKLEPGAGFNRLQILLCGLEASNILLSIMASPGIDRRVVEDDTLEACVTLIKNHIQKHLIPALSNTGHVGVSMATSGNGSGGEDAERTPKSKKSRSVSPNRGVVAKSLKAVYSPILSTVGQFGTMIERADAFVACNEMDDSLLFTLSGAALSTLTIDASPIVRADAASLASIIQVSSMDLIAAIFRRYPRHRSIIVEDVFPLMLKLPASKKSLRTFLVKRSAASSRTGDVARGPPTSTVDDHDYIQPICALTLLLIQSCVVMPSQDDDEQMEGAEDSNDSWALKDDHSGLQGCVAVCNQFTSQMLQRCARKGEEGGASEFRPILSNLIDDLLLVRHLPEYPAAGMLLLYLSHRLGSDLLRASSAAKNQVEATYLATAMDAFGKITSAVAGSLQRNRENPFKLPESMNLCAPSPEPTEEINRCFCGRGNLDTFMVDCDRCHSWHHGSCVGITKDTVPDIWLCDDCTLQTTVVEQAKVFARGSRDSDSLTSTDHNHVLRQLLLSYLSWTAQASHSQIAERAREFLIASWVKQLESSEENLGSFDLGLVRNFAISQWTLPTPQPNQQRPRAHLTDDGNQRIMTSLVASSELCVSFNRLLGVILRLMGDKLASLRKLSVKAILQVVNIDPALMTQPTVRKEVSRCFHDESISVREAAVSLVGDYIIQSPNLAAAFHAPLLERIVDKGISVRKRAVRIFRDVLLSNPTYEGRVAACHAMMQRAADRKEDDGVRDLIHETFHTLWFNSKAFDMGTTGSPAKSKPGQMGTKAELYCKEVSAQMVEVVRVSGSNEVLSTLVKGLLFGFAEGDKDKKNVERKKRQEDSHCQCKLLVKALIELLLSFEDTREHKEDDGKQLVAILATLGVFAQTFPELVVPHVDTLVPYLKGDNGVKRYEAAVVSQVSSMISGASSHFGSGELNRLTSGELPNDLVNICYKFPSEAVTSAVEALAKLANHPDAASDSIQEKKLLKLATQFYSYLLKTKDVTNDFSSMKKSVRDNVRRALAALGSICRFYECAGAADDHTLDSSVFVIETDVAELQLDNLSNAAFALFLQYLSKEDESTKCLALRAMNGVFISRPRVVLVAEQMGIITSVIGDEAPPSVQIESLRCWRDILISEEKRIDSGAAKAKMEAQKNVTLSKRIGGDQDGDSTISGSVLTKHSERLYALTLSKDEKVRHMIIDLIGHLLRQGLINPMETVPHLLAVQGDVKCPSTRALALKLLQTEGEKRPDMLHPDVKYSNADQLPMLAFASEILGNLPYTSLSDPLFIVYHSSCIAALDGQGVLTQFAELLGGDVCDPNSEEDDIEKVSKQGKFDAAQQGLEAKVRNLAYNISEARVTSYVPSEKELIHEKGISIADGPPFSFAMKSILDADGSINWSNSVKIYSSFRRMMRDAEADDVHVDPEPTKSPKRTAKRKRGGSDQVVEESPKVSPDVTWTLYTATLTYYLLTPTSQNSKKIQTTMTSETLPPLPPPPPEAPQQDEADHSAAAITKVINQPAITAALSTLERLRSLQSEKEACTLFASSLLSHPLGATGASSSSTSAGDSNDNAAADAAAEAQKHKLEAQDPLHPRSLPGGVRDAWASLTKSSRALNVLAGEVDDMDIDQNDALLVNNTGTITASMIENELAKEKRHENEQYSLNNGQLSIACRTVALKVALERQGELTDILDKDAKTTVQILKKARKEIDDTTKDESASSTLMDSFYERLKEDNRHYNPCYFWSQTKARSPPADGYDMASLIANETSAVRSGEVFSPEEMFGKYVDLVSLYDGGGGGDNNNLASSNLSYLDFLSILSKGLNTSIPEAGKLRDRRKYARFLRELEKYLTGFLRRTSPFLNVSSEVIAPAIASFEKEWAAKGGVSGWECRQAEASMVLESKKVEGGEQSANGNDAGIGIDLSKFATSADLEKAISGDELKSELARLGLKCGGTLSDRAARLFLTKDTPLDKLPAKVFAKKKGGGAKNAVPSTKKETPGSELTEVVAVRRVDIARLESIVSSLLDQVRPTLDGTRRRVERRTTQTENERDQEIDEEINGTQMDEGNTSKNKTQGGSDDEDDEDDTPIYNPKNVPLGWDGKPIPYWLFKLHGLNHFYPCEICGNEAYRGRRNFEKHFTESRHAYGMRCLGIPNTKHFHGVTKIEDAQELWSKLKTVLEGNQFDGVEEEEYEDSNGNVIKRAQYEDLARQGLL</sequence>
<feature type="compositionally biased region" description="Polar residues" evidence="11">
    <location>
        <begin position="2287"/>
        <end position="2304"/>
    </location>
</feature>
<dbReference type="Gene3D" id="1.25.10.10">
    <property type="entry name" value="Leucine-rich Repeat Variant"/>
    <property type="match status" value="1"/>
</dbReference>
<dbReference type="PROSITE" id="PS50016">
    <property type="entry name" value="ZF_PHD_2"/>
    <property type="match status" value="1"/>
</dbReference>
<keyword evidence="14" id="KW-1185">Reference proteome</keyword>
<dbReference type="SUPFAM" id="SSF48371">
    <property type="entry name" value="ARM repeat"/>
    <property type="match status" value="2"/>
</dbReference>
<dbReference type="PANTHER" id="PTHR21704:SF18">
    <property type="entry name" value="NIPPED-B-LIKE PROTEIN"/>
    <property type="match status" value="1"/>
</dbReference>
<dbReference type="InterPro" id="IPR011011">
    <property type="entry name" value="Znf_FYVE_PHD"/>
</dbReference>
<evidence type="ECO:0000256" key="5">
    <source>
        <dbReference type="ARBA" id="ARBA00022771"/>
    </source>
</evidence>
<evidence type="ECO:0000256" key="7">
    <source>
        <dbReference type="ARBA" id="ARBA00023242"/>
    </source>
</evidence>
<feature type="region of interest" description="Disordered" evidence="11">
    <location>
        <begin position="1651"/>
        <end position="1682"/>
    </location>
</feature>
<evidence type="ECO:0000256" key="6">
    <source>
        <dbReference type="ARBA" id="ARBA00022833"/>
    </source>
</evidence>
<feature type="region of interest" description="Disordered" evidence="11">
    <location>
        <begin position="1788"/>
        <end position="1829"/>
    </location>
</feature>
<evidence type="ECO:0000313" key="14">
    <source>
        <dbReference type="Proteomes" id="UP001224775"/>
    </source>
</evidence>
<dbReference type="GO" id="GO:0000398">
    <property type="term" value="P:mRNA splicing, via spliceosome"/>
    <property type="evidence" value="ECO:0007669"/>
    <property type="project" value="InterPro"/>
</dbReference>
<keyword evidence="8 10" id="KW-0131">Cell cycle</keyword>
<dbReference type="GO" id="GO:0090694">
    <property type="term" value="C:Scc2-Scc4 cohesin loading complex"/>
    <property type="evidence" value="ECO:0007669"/>
    <property type="project" value="TreeGrafter"/>
</dbReference>
<dbReference type="PANTHER" id="PTHR21704">
    <property type="entry name" value="NIPPED-B-LIKE PROTEIN DELANGIN SCC2-RELATED"/>
    <property type="match status" value="1"/>
</dbReference>
<feature type="compositionally biased region" description="Pro residues" evidence="11">
    <location>
        <begin position="1723"/>
        <end position="1732"/>
    </location>
</feature>
<dbReference type="Pfam" id="PF20826">
    <property type="entry name" value="PHD_5"/>
    <property type="match status" value="1"/>
</dbReference>
<dbReference type="InterPro" id="IPR013083">
    <property type="entry name" value="Znf_RING/FYVE/PHD"/>
</dbReference>
<dbReference type="InterPro" id="IPR019787">
    <property type="entry name" value="Znf_PHD-finger"/>
</dbReference>
<dbReference type="GO" id="GO:0008270">
    <property type="term" value="F:zinc ion binding"/>
    <property type="evidence" value="ECO:0007669"/>
    <property type="project" value="UniProtKB-KW"/>
</dbReference>
<dbReference type="InterPro" id="IPR024986">
    <property type="entry name" value="Nipped-B_C"/>
</dbReference>
<keyword evidence="5 9" id="KW-0863">Zinc-finger</keyword>
<feature type="compositionally biased region" description="Basic and acidic residues" evidence="11">
    <location>
        <begin position="1813"/>
        <end position="1825"/>
    </location>
</feature>
<dbReference type="Proteomes" id="UP001224775">
    <property type="component" value="Unassembled WGS sequence"/>
</dbReference>
<dbReference type="GO" id="GO:0071169">
    <property type="term" value="P:establishment of protein localization to chromatin"/>
    <property type="evidence" value="ECO:0007669"/>
    <property type="project" value="TreeGrafter"/>
</dbReference>
<dbReference type="InterPro" id="IPR016024">
    <property type="entry name" value="ARM-type_fold"/>
</dbReference>
<dbReference type="InterPro" id="IPR001965">
    <property type="entry name" value="Znf_PHD"/>
</dbReference>
<comment type="caution">
    <text evidence="13">The sequence shown here is derived from an EMBL/GenBank/DDBJ whole genome shotgun (WGS) entry which is preliminary data.</text>
</comment>
<feature type="compositionally biased region" description="Polar residues" evidence="11">
    <location>
        <begin position="1712"/>
        <end position="1721"/>
    </location>
</feature>
<accession>A0AAD8YI22</accession>
<evidence type="ECO:0000256" key="9">
    <source>
        <dbReference type="PROSITE-ProRule" id="PRU00146"/>
    </source>
</evidence>
<feature type="domain" description="PHD-type" evidence="12">
    <location>
        <begin position="678"/>
        <end position="726"/>
    </location>
</feature>
<feature type="compositionally biased region" description="Basic residues" evidence="11">
    <location>
        <begin position="1663"/>
        <end position="1672"/>
    </location>
</feature>